<dbReference type="Proteomes" id="UP000652427">
    <property type="component" value="Unassembled WGS sequence"/>
</dbReference>
<proteinExistence type="predicted"/>
<name>A0ABX2MYA6_9SPHN</name>
<feature type="region of interest" description="Disordered" evidence="1">
    <location>
        <begin position="1"/>
        <end position="53"/>
    </location>
</feature>
<dbReference type="EMBL" id="JABWMH010000001">
    <property type="protein sequence ID" value="NVD26433.1"/>
    <property type="molecule type" value="Genomic_DNA"/>
</dbReference>
<reference evidence="2 3" key="1">
    <citation type="submission" date="2020-06" db="EMBL/GenBank/DDBJ databases">
        <authorList>
            <person name="Kim S.-J."/>
            <person name="Park S.-J."/>
        </authorList>
    </citation>
    <scope>NUCLEOTIDE SEQUENCE [LARGE SCALE GENOMIC DNA]</scope>
    <source>
        <strain evidence="2 3">SW-151</strain>
    </source>
</reference>
<evidence type="ECO:0000313" key="3">
    <source>
        <dbReference type="Proteomes" id="UP000652427"/>
    </source>
</evidence>
<comment type="caution">
    <text evidence="2">The sequence shown here is derived from an EMBL/GenBank/DDBJ whole genome shotgun (WGS) entry which is preliminary data.</text>
</comment>
<dbReference type="Pfam" id="PF05258">
    <property type="entry name" value="DciA"/>
    <property type="match status" value="1"/>
</dbReference>
<keyword evidence="3" id="KW-1185">Reference proteome</keyword>
<organism evidence="2 3">
    <name type="scientific">Parasphingorhabdus flavimaris</name>
    <dbReference type="NCBI Taxonomy" id="266812"/>
    <lineage>
        <taxon>Bacteria</taxon>
        <taxon>Pseudomonadati</taxon>
        <taxon>Pseudomonadota</taxon>
        <taxon>Alphaproteobacteria</taxon>
        <taxon>Sphingomonadales</taxon>
        <taxon>Sphingomonadaceae</taxon>
        <taxon>Parasphingorhabdus</taxon>
    </lineage>
</organism>
<protein>
    <submittedName>
        <fullName evidence="2">DUF721 domain-containing protein</fullName>
    </submittedName>
</protein>
<accession>A0ABX2MYA6</accession>
<evidence type="ECO:0000256" key="1">
    <source>
        <dbReference type="SAM" id="MobiDB-lite"/>
    </source>
</evidence>
<feature type="compositionally biased region" description="Basic residues" evidence="1">
    <location>
        <begin position="22"/>
        <end position="38"/>
    </location>
</feature>
<dbReference type="InterPro" id="IPR007922">
    <property type="entry name" value="DciA-like"/>
</dbReference>
<sequence length="227" mass="24611">MAKKIGITGDEKANSAGNGKPAPKKAPVKAPKKAKAKAYQKYQRPRGGPAKSISDLMPEIGRAAFRRYGFIQSSVVSRWAEIVGERYAAVSLPESIRFPRGEKEGGTLHLLVSGAYATMMQHIAPDIVTRVNRFFGYGAVSHIRFRQGTITPKEDKEKRAVLPHSLRPAPIQLGENLRDIGDAELNRVLESLASAVAKADADLKNDAQLSIKVIGKIGGGDKKKDQT</sequence>
<dbReference type="RefSeq" id="WP_176277997.1">
    <property type="nucleotide sequence ID" value="NZ_JABWMH010000001.1"/>
</dbReference>
<gene>
    <name evidence="2" type="ORF">HUO14_00790</name>
</gene>
<evidence type="ECO:0000313" key="2">
    <source>
        <dbReference type="EMBL" id="NVD26433.1"/>
    </source>
</evidence>